<evidence type="ECO:0000313" key="4">
    <source>
        <dbReference type="Proteomes" id="UP001059617"/>
    </source>
</evidence>
<dbReference type="CDD" id="cd07817">
    <property type="entry name" value="SRPBCC_8"/>
    <property type="match status" value="1"/>
</dbReference>
<organism evidence="3 4">
    <name type="scientific">Dactylosporangium fulvum</name>
    <dbReference type="NCBI Taxonomy" id="53359"/>
    <lineage>
        <taxon>Bacteria</taxon>
        <taxon>Bacillati</taxon>
        <taxon>Actinomycetota</taxon>
        <taxon>Actinomycetes</taxon>
        <taxon>Micromonosporales</taxon>
        <taxon>Micromonosporaceae</taxon>
        <taxon>Dactylosporangium</taxon>
    </lineage>
</organism>
<dbReference type="PANTHER" id="PTHR33824">
    <property type="entry name" value="POLYKETIDE CYCLASE/DEHYDRASE AND LIPID TRANSPORT SUPERFAMILY PROTEIN"/>
    <property type="match status" value="1"/>
</dbReference>
<proteinExistence type="predicted"/>
<reference evidence="3" key="2">
    <citation type="submission" date="2022-09" db="EMBL/GenBank/DDBJ databases">
        <title>Biosynthetic gene clusters of Dactylosporangioum fulvum.</title>
        <authorList>
            <person name="Caradec T."/>
        </authorList>
    </citation>
    <scope>NUCLEOTIDE SEQUENCE</scope>
    <source>
        <strain evidence="3">NRRL B-16292</strain>
    </source>
</reference>
<feature type="compositionally biased region" description="Basic and acidic residues" evidence="1">
    <location>
        <begin position="276"/>
        <end position="307"/>
    </location>
</feature>
<dbReference type="InterPro" id="IPR023393">
    <property type="entry name" value="START-like_dom_sf"/>
</dbReference>
<evidence type="ECO:0000256" key="1">
    <source>
        <dbReference type="SAM" id="MobiDB-lite"/>
    </source>
</evidence>
<sequence>MTPAKGHGHHGGIGESVARLVATETRNLAGAVAERAAAALRDRVSELTERLTDIAEHTESPAVAAAAKGAQEWLGGASLFKAALSGGLAAVKTQLKQLFGLMKSRKLRLTNIVEYVDVGVPVRVAYDQWTEFEDIPRFTKKVEKVDRGTDETKLAWRAQIFLSHRNWEADIIKMVPDERIVWRSKGAKGHVDGAISFHALTPTLTRVVLALQYYPKGLFERTGNLWRAQGRRARLELKHFARHATTQTILHPDSVEGWRGEIRDSKVALDHNAAVRQERRQREARQEPGHRAERRDGGGRDDSDNQHRGRQKVGSGRERRSGEHRPARRPEE</sequence>
<evidence type="ECO:0000259" key="2">
    <source>
        <dbReference type="Pfam" id="PF03364"/>
    </source>
</evidence>
<protein>
    <submittedName>
        <fullName evidence="3">SRPBCC family protein</fullName>
    </submittedName>
</protein>
<feature type="compositionally biased region" description="Basic and acidic residues" evidence="1">
    <location>
        <begin position="315"/>
        <end position="332"/>
    </location>
</feature>
<reference evidence="3" key="1">
    <citation type="submission" date="2021-04" db="EMBL/GenBank/DDBJ databases">
        <authorList>
            <person name="Hartkoorn R.C."/>
            <person name="Beaudoing E."/>
            <person name="Hot D."/>
        </authorList>
    </citation>
    <scope>NUCLEOTIDE SEQUENCE</scope>
    <source>
        <strain evidence="3">NRRL B-16292</strain>
    </source>
</reference>
<dbReference type="SUPFAM" id="SSF55961">
    <property type="entry name" value="Bet v1-like"/>
    <property type="match status" value="1"/>
</dbReference>
<feature type="domain" description="Coenzyme Q-binding protein COQ10 START" evidence="2">
    <location>
        <begin position="118"/>
        <end position="240"/>
    </location>
</feature>
<dbReference type="Gene3D" id="3.30.530.20">
    <property type="match status" value="1"/>
</dbReference>
<dbReference type="PANTHER" id="PTHR33824:SF7">
    <property type="entry name" value="POLYKETIDE CYCLASE_DEHYDRASE AND LIPID TRANSPORT SUPERFAMILY PROTEIN"/>
    <property type="match status" value="1"/>
</dbReference>
<gene>
    <name evidence="3" type="ORF">Dfulv_22645</name>
</gene>
<dbReference type="Proteomes" id="UP001059617">
    <property type="component" value="Chromosome"/>
</dbReference>
<accession>A0ABY5W9Z0</accession>
<name>A0ABY5W9Z0_9ACTN</name>
<dbReference type="EMBL" id="CP073720">
    <property type="protein sequence ID" value="UWP86887.1"/>
    <property type="molecule type" value="Genomic_DNA"/>
</dbReference>
<evidence type="ECO:0000313" key="3">
    <source>
        <dbReference type="EMBL" id="UWP86887.1"/>
    </source>
</evidence>
<dbReference type="InterPro" id="IPR005031">
    <property type="entry name" value="COQ10_START"/>
</dbReference>
<dbReference type="InterPro" id="IPR047137">
    <property type="entry name" value="ORF3"/>
</dbReference>
<dbReference type="Pfam" id="PF03364">
    <property type="entry name" value="Polyketide_cyc"/>
    <property type="match status" value="1"/>
</dbReference>
<dbReference type="RefSeq" id="WP_259866513.1">
    <property type="nucleotide sequence ID" value="NZ_BAAAST010000015.1"/>
</dbReference>
<keyword evidence="4" id="KW-1185">Reference proteome</keyword>
<feature type="region of interest" description="Disordered" evidence="1">
    <location>
        <begin position="269"/>
        <end position="332"/>
    </location>
</feature>